<comment type="caution">
    <text evidence="2">The sequence shown here is derived from an EMBL/GenBank/DDBJ whole genome shotgun (WGS) entry which is preliminary data.</text>
</comment>
<dbReference type="OrthoDB" id="2326446at2759"/>
<reference evidence="2 3" key="1">
    <citation type="submission" date="2016-07" db="EMBL/GenBank/DDBJ databases">
        <title>Pervasive Adenine N6-methylation of Active Genes in Fungi.</title>
        <authorList>
            <consortium name="DOE Joint Genome Institute"/>
            <person name="Mondo S.J."/>
            <person name="Dannebaum R.O."/>
            <person name="Kuo R.C."/>
            <person name="Labutti K."/>
            <person name="Haridas S."/>
            <person name="Kuo A."/>
            <person name="Salamov A."/>
            <person name="Ahrendt S.R."/>
            <person name="Lipzen A."/>
            <person name="Sullivan W."/>
            <person name="Andreopoulos W.B."/>
            <person name="Clum A."/>
            <person name="Lindquist E."/>
            <person name="Daum C."/>
            <person name="Ramamoorthy G.K."/>
            <person name="Gryganskyi A."/>
            <person name="Culley D."/>
            <person name="Magnuson J.K."/>
            <person name="James T.Y."/>
            <person name="O'Malley M.A."/>
            <person name="Stajich J.E."/>
            <person name="Spatafora J.W."/>
            <person name="Visel A."/>
            <person name="Grigoriev I.V."/>
        </authorList>
    </citation>
    <scope>NUCLEOTIDE SEQUENCE [LARGE SCALE GENOMIC DNA]</scope>
    <source>
        <strain evidence="2 3">12-1054</strain>
    </source>
</reference>
<dbReference type="GO" id="GO:0016747">
    <property type="term" value="F:acyltransferase activity, transferring groups other than amino-acyl groups"/>
    <property type="evidence" value="ECO:0007669"/>
    <property type="project" value="InterPro"/>
</dbReference>
<dbReference type="InterPro" id="IPR000182">
    <property type="entry name" value="GNAT_dom"/>
</dbReference>
<sequence length="187" mass="21572">MTPIDGKLRYRAVDIESQQDLEDLTELRRLCGWCAGLVPSWFDSIRKGDLLYYFFYAPEDTMLSRPLGSGGLDLNLGTDGTDCSDKATATSCMVGLFIRKEYAGRGWGKQMANFFIKLAFEDYAQQTLTCINDTDNEVTMRMFSQLGFVEFRREPKHHWESAPERKRVPIGSHRRLTAKEYFARKNR</sequence>
<protein>
    <recommendedName>
        <fullName evidence="1">N-acetyltransferase domain-containing protein</fullName>
    </recommendedName>
</protein>
<dbReference type="AlphaFoldDB" id="A0A1Y2F953"/>
<dbReference type="EMBL" id="MCFI01000014">
    <property type="protein sequence ID" value="ORY79964.1"/>
    <property type="molecule type" value="Genomic_DNA"/>
</dbReference>
<proteinExistence type="predicted"/>
<dbReference type="SUPFAM" id="SSF55729">
    <property type="entry name" value="Acyl-CoA N-acyltransferases (Nat)"/>
    <property type="match status" value="1"/>
</dbReference>
<organism evidence="2 3">
    <name type="scientific">Protomyces lactucae-debilis</name>
    <dbReference type="NCBI Taxonomy" id="2754530"/>
    <lineage>
        <taxon>Eukaryota</taxon>
        <taxon>Fungi</taxon>
        <taxon>Dikarya</taxon>
        <taxon>Ascomycota</taxon>
        <taxon>Taphrinomycotina</taxon>
        <taxon>Taphrinomycetes</taxon>
        <taxon>Taphrinales</taxon>
        <taxon>Protomycetaceae</taxon>
        <taxon>Protomyces</taxon>
    </lineage>
</organism>
<dbReference type="Gene3D" id="3.40.630.30">
    <property type="match status" value="1"/>
</dbReference>
<dbReference type="RefSeq" id="XP_040724098.1">
    <property type="nucleotide sequence ID" value="XM_040872492.1"/>
</dbReference>
<dbReference type="Proteomes" id="UP000193685">
    <property type="component" value="Unassembled WGS sequence"/>
</dbReference>
<dbReference type="InterPro" id="IPR016181">
    <property type="entry name" value="Acyl_CoA_acyltransferase"/>
</dbReference>
<dbReference type="Pfam" id="PF00583">
    <property type="entry name" value="Acetyltransf_1"/>
    <property type="match status" value="1"/>
</dbReference>
<evidence type="ECO:0000259" key="1">
    <source>
        <dbReference type="PROSITE" id="PS51186"/>
    </source>
</evidence>
<feature type="domain" description="N-acetyltransferase" evidence="1">
    <location>
        <begin position="8"/>
        <end position="169"/>
    </location>
</feature>
<name>A0A1Y2F953_PROLT</name>
<keyword evidence="3" id="KW-1185">Reference proteome</keyword>
<evidence type="ECO:0000313" key="3">
    <source>
        <dbReference type="Proteomes" id="UP000193685"/>
    </source>
</evidence>
<gene>
    <name evidence="2" type="ORF">BCR37DRAFT_80313</name>
</gene>
<dbReference type="PROSITE" id="PS51186">
    <property type="entry name" value="GNAT"/>
    <property type="match status" value="1"/>
</dbReference>
<dbReference type="GeneID" id="63789091"/>
<evidence type="ECO:0000313" key="2">
    <source>
        <dbReference type="EMBL" id="ORY79964.1"/>
    </source>
</evidence>
<accession>A0A1Y2F953</accession>